<dbReference type="EMBL" id="LFMW01000031">
    <property type="protein sequence ID" value="KMT52432.1"/>
    <property type="molecule type" value="Genomic_DNA"/>
</dbReference>
<dbReference type="STRING" id="1674920.ACR52_27235"/>
<accession>A0A0J8FQA5</accession>
<comment type="caution">
    <text evidence="1">The sequence shown here is derived from an EMBL/GenBank/DDBJ whole genome shotgun (WGS) entry which is preliminary data.</text>
</comment>
<reference evidence="1 2" key="1">
    <citation type="submission" date="2015-06" db="EMBL/GenBank/DDBJ databases">
        <title>Draft genome sequence of an Antarctic Pseudomonas sp. strain KG01 with full potential for biotechnological applications.</title>
        <authorList>
            <person name="Pavlov M.S."/>
            <person name="Lira F."/>
            <person name="Martinez J.L."/>
            <person name="Marshall S.H."/>
        </authorList>
    </citation>
    <scope>NUCLEOTIDE SEQUENCE [LARGE SCALE GENOMIC DNA]</scope>
    <source>
        <strain evidence="1 2">KG01</strain>
    </source>
</reference>
<organism evidence="1 2">
    <name type="scientific">Pseudomonas fildesensis</name>
    <dbReference type="NCBI Taxonomy" id="1674920"/>
    <lineage>
        <taxon>Bacteria</taxon>
        <taxon>Pseudomonadati</taxon>
        <taxon>Pseudomonadota</taxon>
        <taxon>Gammaproteobacteria</taxon>
        <taxon>Pseudomonadales</taxon>
        <taxon>Pseudomonadaceae</taxon>
        <taxon>Pseudomonas</taxon>
    </lineage>
</organism>
<name>A0A0J8FQA5_9PSED</name>
<gene>
    <name evidence="1" type="ORF">ACR52_27235</name>
</gene>
<evidence type="ECO:0000313" key="1">
    <source>
        <dbReference type="EMBL" id="KMT52432.1"/>
    </source>
</evidence>
<sequence>MNLSQGNGRAKPDGSLHLNNFSHVRQSGLAGVLYERLMTIKQQELVELTLLELAGPGSNAHFKHDVWRFKKSFLKEHFIHVVYSVYRSVRKSPAQEISMAISREELQSESRKVIQPSFS</sequence>
<dbReference type="Proteomes" id="UP000037551">
    <property type="component" value="Unassembled WGS sequence"/>
</dbReference>
<dbReference type="AlphaFoldDB" id="A0A0J8FQA5"/>
<protein>
    <submittedName>
        <fullName evidence="1">Uncharacterized protein</fullName>
    </submittedName>
</protein>
<dbReference type="RefSeq" id="WP_048731264.1">
    <property type="nucleotide sequence ID" value="NZ_LFMW01000031.1"/>
</dbReference>
<dbReference type="OrthoDB" id="7037246at2"/>
<proteinExistence type="predicted"/>
<evidence type="ECO:0000313" key="2">
    <source>
        <dbReference type="Proteomes" id="UP000037551"/>
    </source>
</evidence>
<keyword evidence="2" id="KW-1185">Reference proteome</keyword>
<dbReference type="PATRIC" id="fig|1674920.3.peg.4083"/>